<dbReference type="SUPFAM" id="SSF56784">
    <property type="entry name" value="HAD-like"/>
    <property type="match status" value="1"/>
</dbReference>
<gene>
    <name evidence="2" type="ORF">CGOC_LOCUS8136</name>
</gene>
<dbReference type="InterPro" id="IPR006357">
    <property type="entry name" value="HAD-SF_hydro_IIA"/>
</dbReference>
<organism evidence="2 3">
    <name type="scientific">Cylicostephanus goldi</name>
    <name type="common">Nematode worm</name>
    <dbReference type="NCBI Taxonomy" id="71465"/>
    <lineage>
        <taxon>Eukaryota</taxon>
        <taxon>Metazoa</taxon>
        <taxon>Ecdysozoa</taxon>
        <taxon>Nematoda</taxon>
        <taxon>Chromadorea</taxon>
        <taxon>Rhabditida</taxon>
        <taxon>Rhabditina</taxon>
        <taxon>Rhabditomorpha</taxon>
        <taxon>Strongyloidea</taxon>
        <taxon>Strongylidae</taxon>
        <taxon>Cylicostephanus</taxon>
    </lineage>
</organism>
<evidence type="ECO:0008006" key="4">
    <source>
        <dbReference type="Google" id="ProtNLM"/>
    </source>
</evidence>
<dbReference type="GO" id="GO:0005737">
    <property type="term" value="C:cytoplasm"/>
    <property type="evidence" value="ECO:0007669"/>
    <property type="project" value="TreeGrafter"/>
</dbReference>
<dbReference type="OrthoDB" id="413953at2759"/>
<evidence type="ECO:0000313" key="3">
    <source>
        <dbReference type="Proteomes" id="UP000271889"/>
    </source>
</evidence>
<dbReference type="InterPro" id="IPR023214">
    <property type="entry name" value="HAD_sf"/>
</dbReference>
<dbReference type="PANTHER" id="PTHR19288">
    <property type="entry name" value="4-NITROPHENYLPHOSPHATASE-RELATED"/>
    <property type="match status" value="1"/>
</dbReference>
<dbReference type="EMBL" id="UYRV01029351">
    <property type="protein sequence ID" value="VDK83439.1"/>
    <property type="molecule type" value="Genomic_DNA"/>
</dbReference>
<dbReference type="GO" id="GO:0016791">
    <property type="term" value="F:phosphatase activity"/>
    <property type="evidence" value="ECO:0007669"/>
    <property type="project" value="InterPro"/>
</dbReference>
<accession>A0A3P6TJD4</accession>
<reference evidence="2 3" key="1">
    <citation type="submission" date="2018-11" db="EMBL/GenBank/DDBJ databases">
        <authorList>
            <consortium name="Pathogen Informatics"/>
        </authorList>
    </citation>
    <scope>NUCLEOTIDE SEQUENCE [LARGE SCALE GENOMIC DNA]</scope>
</reference>
<sequence>MNSGINRDEFEPTAQRNCDSQMETELLCPKGFRNLLPETDTFIFDADGVLWLGDDVIPGAPQLLDFLVKNNKRVIVLTNNATKSRAQYARKLASLGFSSKLDKHLIVNPAAVVADTLYRAGLSKNGKKVYLIGAKGLNDEMDNLGIPYFGHGPQLEDDSDDSAIMYAIKLEEEPSKVGAVVVGYDRYFNYQKLMKAANYLQQRRCLFLATNEDETCPGPNPSIIIPDAGL</sequence>
<dbReference type="InterPro" id="IPR006349">
    <property type="entry name" value="PGP_euk"/>
</dbReference>
<protein>
    <recommendedName>
        <fullName evidence="4">Phosphoglycolate phosphatase</fullName>
    </recommendedName>
</protein>
<proteinExistence type="predicted"/>
<evidence type="ECO:0000256" key="1">
    <source>
        <dbReference type="ARBA" id="ARBA00022801"/>
    </source>
</evidence>
<dbReference type="PANTHER" id="PTHR19288:SF83">
    <property type="entry name" value="PHOSPHOGLYCOLATE PHOSPHATASE"/>
    <property type="match status" value="1"/>
</dbReference>
<dbReference type="Gene3D" id="3.40.50.1000">
    <property type="entry name" value="HAD superfamily/HAD-like"/>
    <property type="match status" value="1"/>
</dbReference>
<dbReference type="InterPro" id="IPR036412">
    <property type="entry name" value="HAD-like_sf"/>
</dbReference>
<evidence type="ECO:0000313" key="2">
    <source>
        <dbReference type="EMBL" id="VDK83439.1"/>
    </source>
</evidence>
<dbReference type="Proteomes" id="UP000271889">
    <property type="component" value="Unassembled WGS sequence"/>
</dbReference>
<dbReference type="NCBIfam" id="TIGR01452">
    <property type="entry name" value="PGP_euk"/>
    <property type="match status" value="1"/>
</dbReference>
<keyword evidence="1" id="KW-0378">Hydrolase</keyword>
<dbReference type="NCBIfam" id="TIGR01460">
    <property type="entry name" value="HAD-SF-IIA"/>
    <property type="match status" value="1"/>
</dbReference>
<dbReference type="Pfam" id="PF13344">
    <property type="entry name" value="Hydrolase_6"/>
    <property type="match status" value="1"/>
</dbReference>
<name>A0A3P6TJD4_CYLGO</name>
<keyword evidence="3" id="KW-1185">Reference proteome</keyword>
<dbReference type="AlphaFoldDB" id="A0A3P6TJD4"/>